<dbReference type="InterPro" id="IPR001387">
    <property type="entry name" value="Cro/C1-type_HTH"/>
</dbReference>
<dbReference type="SMART" id="SM00530">
    <property type="entry name" value="HTH_XRE"/>
    <property type="match status" value="1"/>
</dbReference>
<keyword evidence="4" id="KW-1185">Reference proteome</keyword>
<protein>
    <submittedName>
        <fullName evidence="3">Helix-turn-helix domain-containing protein</fullName>
    </submittedName>
</protein>
<evidence type="ECO:0000313" key="4">
    <source>
        <dbReference type="Proteomes" id="UP001652431"/>
    </source>
</evidence>
<name>A0ABT2RRP9_9FIRM</name>
<evidence type="ECO:0000259" key="2">
    <source>
        <dbReference type="PROSITE" id="PS50943"/>
    </source>
</evidence>
<dbReference type="Gene3D" id="1.10.260.40">
    <property type="entry name" value="lambda repressor-like DNA-binding domains"/>
    <property type="match status" value="1"/>
</dbReference>
<organism evidence="3 4">
    <name type="scientific">Dorea acetigenes</name>
    <dbReference type="NCBI Taxonomy" id="2981787"/>
    <lineage>
        <taxon>Bacteria</taxon>
        <taxon>Bacillati</taxon>
        <taxon>Bacillota</taxon>
        <taxon>Clostridia</taxon>
        <taxon>Lachnospirales</taxon>
        <taxon>Lachnospiraceae</taxon>
        <taxon>Dorea</taxon>
    </lineage>
</organism>
<dbReference type="PANTHER" id="PTHR46558">
    <property type="entry name" value="TRACRIPTIONAL REGULATORY PROTEIN-RELATED-RELATED"/>
    <property type="match status" value="1"/>
</dbReference>
<dbReference type="SUPFAM" id="SSF47413">
    <property type="entry name" value="lambda repressor-like DNA-binding domains"/>
    <property type="match status" value="1"/>
</dbReference>
<dbReference type="InterPro" id="IPR010982">
    <property type="entry name" value="Lambda_DNA-bd_dom_sf"/>
</dbReference>
<dbReference type="Pfam" id="PF01381">
    <property type="entry name" value="HTH_3"/>
    <property type="match status" value="1"/>
</dbReference>
<feature type="domain" description="HTH cro/C1-type" evidence="2">
    <location>
        <begin position="17"/>
        <end position="71"/>
    </location>
</feature>
<gene>
    <name evidence="3" type="ORF">OCV99_16255</name>
</gene>
<sequence length="79" mass="9129">MESGKNIQLLYDVGLRIKELRLENEWKQIELAKRIGVDRTSVSSYERGKRIPDIFILCRIADEFGVTLDYLVGRSVQGE</sequence>
<reference evidence="3 4" key="1">
    <citation type="journal article" date="2021" name="ISME Commun">
        <title>Automated analysis of genomic sequences facilitates high-throughput and comprehensive description of bacteria.</title>
        <authorList>
            <person name="Hitch T.C.A."/>
        </authorList>
    </citation>
    <scope>NUCLEOTIDE SEQUENCE [LARGE SCALE GENOMIC DNA]</scope>
    <source>
        <strain evidence="3 4">Sanger_03</strain>
    </source>
</reference>
<evidence type="ECO:0000313" key="3">
    <source>
        <dbReference type="EMBL" id="MCU6688055.1"/>
    </source>
</evidence>
<dbReference type="Proteomes" id="UP001652431">
    <property type="component" value="Unassembled WGS sequence"/>
</dbReference>
<dbReference type="CDD" id="cd00093">
    <property type="entry name" value="HTH_XRE"/>
    <property type="match status" value="1"/>
</dbReference>
<dbReference type="PANTHER" id="PTHR46558:SF11">
    <property type="entry name" value="HTH-TYPE TRANSCRIPTIONAL REGULATOR XRE"/>
    <property type="match status" value="1"/>
</dbReference>
<dbReference type="RefSeq" id="WP_158371922.1">
    <property type="nucleotide sequence ID" value="NZ_JAOQJU010000034.1"/>
</dbReference>
<comment type="caution">
    <text evidence="3">The sequence shown here is derived from an EMBL/GenBank/DDBJ whole genome shotgun (WGS) entry which is preliminary data.</text>
</comment>
<keyword evidence="1" id="KW-0238">DNA-binding</keyword>
<dbReference type="PROSITE" id="PS50943">
    <property type="entry name" value="HTH_CROC1"/>
    <property type="match status" value="1"/>
</dbReference>
<dbReference type="EMBL" id="JAOQJU010000034">
    <property type="protein sequence ID" value="MCU6688055.1"/>
    <property type="molecule type" value="Genomic_DNA"/>
</dbReference>
<proteinExistence type="predicted"/>
<accession>A0ABT2RRP9</accession>
<evidence type="ECO:0000256" key="1">
    <source>
        <dbReference type="ARBA" id="ARBA00023125"/>
    </source>
</evidence>